<comment type="caution">
    <text evidence="4">The sequence shown here is derived from an EMBL/GenBank/DDBJ whole genome shotgun (WGS) entry which is preliminary data.</text>
</comment>
<dbReference type="PANTHER" id="PTHR31836:SF28">
    <property type="entry name" value="SRCR DOMAIN-CONTAINING PROTEIN-RELATED"/>
    <property type="match status" value="1"/>
</dbReference>
<feature type="compositionally biased region" description="Pro residues" evidence="2">
    <location>
        <begin position="159"/>
        <end position="188"/>
    </location>
</feature>
<sequence length="864" mass="89301">MRFLSATVLCFLYGITAVSASTHSSSSLRRRHHLNRAHSVEQSEVEAQQNVTSRSLEKRFSNARLTFFDTSVAKGACGHQNTNNDHIVALTAQQWDGGSHCFEEITITVGDKTATATIMDECMGCPFGGLDLTEGFFEVFAPQSVGVLSGTWNFGGDSAPPPPPPPPKTSPKPTHTPPPPPPPPPPPRTSSTEHKTTSTTHSHTSSASPSHSSSSSVSQSAQSTHSASQSQSGNGSPTATAGTKMLANILNLSLVALALPLAAIAAVHNSPLVNRHHNGLAKRADGHIDLYHRAENSKWSYYNVQTGNAGSCGRFHTNNQFTVAMNAAQMNPGWCFRTIRLSYGGKSTVATISDTCPGCPWNGLDLTEGLFAFFASHSTGIIYGDWEFTDESPAPAPPPPRPTTTRRPRPTTTWSPPPPPPTTTRRSSARRTSTRAVTTSSTRTSSTVSSTSSSSSLTSSTPSSSVEPTSSVNYSSGPASGLAVPTGTINRNPNTTENLADLYQAFISLGGLAFSSFFDVNMLSNSLTFVAAGLAAVAGVSAYSPPRAIYSELAKRADGDVQLQKRFSGTRWTFFDVGLGACGKVNVETDFIVALNSEQYGSGYPGPNCEKTITMTYNGKTATAKVMDMCPGCPYGGLDLSRGLFRYFAAESVGVIHGDWNFGGSSGGEAPAPAPAPTSTRVAAPKPTTSSTKAPAPSPSTSKAAPAPAPSIATTSSSSTRPVVTSAPAPVRSSTRAAQVAPATTSAAPVAPSPSPAPARSSASPAQSSPSPQIAVVTSSSSGAAPSATKPASSSSSSSAATSSTVASTSASSASVTSSTVSSSAASATPTDPAAIIQDNIETIVAILSRLTELVKKFRLSKDN</sequence>
<name>A0A409YPP7_9AGAR</name>
<feature type="region of interest" description="Disordered" evidence="2">
    <location>
        <begin position="151"/>
        <end position="239"/>
    </location>
</feature>
<feature type="compositionally biased region" description="Low complexity" evidence="2">
    <location>
        <begin position="736"/>
        <end position="750"/>
    </location>
</feature>
<feature type="signal peptide" evidence="3">
    <location>
        <begin position="1"/>
        <end position="20"/>
    </location>
</feature>
<proteinExistence type="predicted"/>
<dbReference type="SUPFAM" id="SSF50685">
    <property type="entry name" value="Barwin-like endoglucanases"/>
    <property type="match status" value="3"/>
</dbReference>
<protein>
    <recommendedName>
        <fullName evidence="6">RlpA-like protein double-psi beta-barrel domain-containing protein</fullName>
    </recommendedName>
</protein>
<dbReference type="STRING" id="181874.A0A409YPP7"/>
<reference evidence="4 5" key="1">
    <citation type="journal article" date="2018" name="Evol. Lett.">
        <title>Horizontal gene cluster transfer increased hallucinogenic mushroom diversity.</title>
        <authorList>
            <person name="Reynolds H.T."/>
            <person name="Vijayakumar V."/>
            <person name="Gluck-Thaler E."/>
            <person name="Korotkin H.B."/>
            <person name="Matheny P.B."/>
            <person name="Slot J.C."/>
        </authorList>
    </citation>
    <scope>NUCLEOTIDE SEQUENCE [LARGE SCALE GENOMIC DNA]</scope>
    <source>
        <strain evidence="4 5">2629</strain>
    </source>
</reference>
<evidence type="ECO:0000313" key="5">
    <source>
        <dbReference type="Proteomes" id="UP000284842"/>
    </source>
</evidence>
<keyword evidence="1 3" id="KW-0732">Signal</keyword>
<feature type="compositionally biased region" description="Low complexity" evidence="2">
    <location>
        <begin position="758"/>
        <end position="830"/>
    </location>
</feature>
<dbReference type="PANTHER" id="PTHR31836">
    <property type="match status" value="1"/>
</dbReference>
<accession>A0A409YPP7</accession>
<dbReference type="Gene3D" id="2.40.40.10">
    <property type="entry name" value="RlpA-like domain"/>
    <property type="match status" value="3"/>
</dbReference>
<dbReference type="OrthoDB" id="623670at2759"/>
<gene>
    <name evidence="4" type="ORF">CVT24_010434</name>
</gene>
<keyword evidence="5" id="KW-1185">Reference proteome</keyword>
<dbReference type="InParanoid" id="A0A409YPP7"/>
<evidence type="ECO:0008006" key="6">
    <source>
        <dbReference type="Google" id="ProtNLM"/>
    </source>
</evidence>
<dbReference type="EMBL" id="NHTK01000869">
    <property type="protein sequence ID" value="PPR04976.1"/>
    <property type="molecule type" value="Genomic_DNA"/>
</dbReference>
<dbReference type="InterPro" id="IPR051477">
    <property type="entry name" value="Expansin_CellWall"/>
</dbReference>
<evidence type="ECO:0000256" key="1">
    <source>
        <dbReference type="ARBA" id="ARBA00022729"/>
    </source>
</evidence>
<dbReference type="CDD" id="cd22191">
    <property type="entry name" value="DPBB_RlpA_EXP_N-like"/>
    <property type="match status" value="3"/>
</dbReference>
<dbReference type="InterPro" id="IPR036908">
    <property type="entry name" value="RlpA-like_sf"/>
</dbReference>
<feature type="compositionally biased region" description="Low complexity" evidence="2">
    <location>
        <begin position="197"/>
        <end position="232"/>
    </location>
</feature>
<evidence type="ECO:0000256" key="3">
    <source>
        <dbReference type="SAM" id="SignalP"/>
    </source>
</evidence>
<feature type="chain" id="PRO_5019128391" description="RlpA-like protein double-psi beta-barrel domain-containing protein" evidence="3">
    <location>
        <begin position="21"/>
        <end position="864"/>
    </location>
</feature>
<dbReference type="Proteomes" id="UP000284842">
    <property type="component" value="Unassembled WGS sequence"/>
</dbReference>
<dbReference type="SUPFAM" id="SSF101447">
    <property type="entry name" value="Formin homology 2 domain (FH2 domain)"/>
    <property type="match status" value="1"/>
</dbReference>
<evidence type="ECO:0000256" key="2">
    <source>
        <dbReference type="SAM" id="MobiDB-lite"/>
    </source>
</evidence>
<feature type="compositionally biased region" description="Low complexity" evidence="2">
    <location>
        <begin position="434"/>
        <end position="472"/>
    </location>
</feature>
<evidence type="ECO:0000313" key="4">
    <source>
        <dbReference type="EMBL" id="PPR04976.1"/>
    </source>
</evidence>
<organism evidence="4 5">
    <name type="scientific">Panaeolus cyanescens</name>
    <dbReference type="NCBI Taxonomy" id="181874"/>
    <lineage>
        <taxon>Eukaryota</taxon>
        <taxon>Fungi</taxon>
        <taxon>Dikarya</taxon>
        <taxon>Basidiomycota</taxon>
        <taxon>Agaricomycotina</taxon>
        <taxon>Agaricomycetes</taxon>
        <taxon>Agaricomycetidae</taxon>
        <taxon>Agaricales</taxon>
        <taxon>Agaricineae</taxon>
        <taxon>Galeropsidaceae</taxon>
        <taxon>Panaeolus</taxon>
    </lineage>
</organism>
<dbReference type="AlphaFoldDB" id="A0A409YPP7"/>
<feature type="compositionally biased region" description="Low complexity" evidence="2">
    <location>
        <begin position="683"/>
        <end position="728"/>
    </location>
</feature>
<feature type="region of interest" description="Disordered" evidence="2">
    <location>
        <begin position="667"/>
        <end position="830"/>
    </location>
</feature>
<feature type="region of interest" description="Disordered" evidence="2">
    <location>
        <begin position="389"/>
        <end position="490"/>
    </location>
</feature>